<sequence length="46" mass="5308">NLFILFIPPKLYIENNFLLPSLFAFSLTYGFIIALLILIICDSNQM</sequence>
<dbReference type="AlphaFoldDB" id="W1XZT2"/>
<dbReference type="EMBL" id="AZMM01009864">
    <property type="protein sequence ID" value="ETJ35808.1"/>
    <property type="molecule type" value="Genomic_DNA"/>
</dbReference>
<comment type="caution">
    <text evidence="2">The sequence shown here is derived from an EMBL/GenBank/DDBJ whole genome shotgun (WGS) entry which is preliminary data.</text>
</comment>
<proteinExistence type="predicted"/>
<accession>W1XZT2</accession>
<keyword evidence="1" id="KW-0812">Transmembrane</keyword>
<evidence type="ECO:0000313" key="2">
    <source>
        <dbReference type="EMBL" id="ETJ35808.1"/>
    </source>
</evidence>
<gene>
    <name evidence="2" type="ORF">Q604_UNBC09864G0001</name>
</gene>
<name>W1XZT2_9ZZZZ</name>
<evidence type="ECO:0000256" key="1">
    <source>
        <dbReference type="SAM" id="Phobius"/>
    </source>
</evidence>
<keyword evidence="1" id="KW-1133">Transmembrane helix</keyword>
<protein>
    <submittedName>
        <fullName evidence="2">Uncharacterized protein</fullName>
    </submittedName>
</protein>
<feature type="transmembrane region" description="Helical" evidence="1">
    <location>
        <begin position="17"/>
        <end position="41"/>
    </location>
</feature>
<keyword evidence="1" id="KW-0472">Membrane</keyword>
<organism evidence="2">
    <name type="scientific">human gut metagenome</name>
    <dbReference type="NCBI Taxonomy" id="408170"/>
    <lineage>
        <taxon>unclassified sequences</taxon>
        <taxon>metagenomes</taxon>
        <taxon>organismal metagenomes</taxon>
    </lineage>
</organism>
<feature type="non-terminal residue" evidence="2">
    <location>
        <position position="1"/>
    </location>
</feature>
<reference evidence="2" key="1">
    <citation type="submission" date="2013-12" db="EMBL/GenBank/DDBJ databases">
        <title>A Varibaculum cambriense genome reconstructed from a premature infant gut community with otherwise low bacterial novelty that shifts toward anaerobic metabolism during the third week of life.</title>
        <authorList>
            <person name="Brown C.T."/>
            <person name="Sharon I."/>
            <person name="Thomas B.C."/>
            <person name="Castelle C.J."/>
            <person name="Morowitz M.J."/>
            <person name="Banfield J.F."/>
        </authorList>
    </citation>
    <scope>NUCLEOTIDE SEQUENCE</scope>
</reference>